<organism evidence="2 3">
    <name type="scientific">Phellinidium pouzarii</name>
    <dbReference type="NCBI Taxonomy" id="167371"/>
    <lineage>
        <taxon>Eukaryota</taxon>
        <taxon>Fungi</taxon>
        <taxon>Dikarya</taxon>
        <taxon>Basidiomycota</taxon>
        <taxon>Agaricomycotina</taxon>
        <taxon>Agaricomycetes</taxon>
        <taxon>Hymenochaetales</taxon>
        <taxon>Hymenochaetaceae</taxon>
        <taxon>Phellinidium</taxon>
    </lineage>
</organism>
<feature type="compositionally biased region" description="Acidic residues" evidence="1">
    <location>
        <begin position="328"/>
        <end position="338"/>
    </location>
</feature>
<dbReference type="AlphaFoldDB" id="A0A4S4LC46"/>
<comment type="caution">
    <text evidence="2">The sequence shown here is derived from an EMBL/GenBank/DDBJ whole genome shotgun (WGS) entry which is preliminary data.</text>
</comment>
<feature type="compositionally biased region" description="Basic and acidic residues" evidence="1">
    <location>
        <begin position="940"/>
        <end position="961"/>
    </location>
</feature>
<evidence type="ECO:0000313" key="2">
    <source>
        <dbReference type="EMBL" id="THH09332.1"/>
    </source>
</evidence>
<dbReference type="Proteomes" id="UP000308199">
    <property type="component" value="Unassembled WGS sequence"/>
</dbReference>
<feature type="region of interest" description="Disordered" evidence="1">
    <location>
        <begin position="10"/>
        <end position="39"/>
    </location>
</feature>
<evidence type="ECO:0000313" key="3">
    <source>
        <dbReference type="Proteomes" id="UP000308199"/>
    </source>
</evidence>
<feature type="compositionally biased region" description="Polar residues" evidence="1">
    <location>
        <begin position="125"/>
        <end position="134"/>
    </location>
</feature>
<feature type="compositionally biased region" description="Low complexity" evidence="1">
    <location>
        <begin position="14"/>
        <end position="25"/>
    </location>
</feature>
<feature type="compositionally biased region" description="Low complexity" evidence="1">
    <location>
        <begin position="880"/>
        <end position="901"/>
    </location>
</feature>
<protein>
    <submittedName>
        <fullName evidence="2">Uncharacterized protein</fullName>
    </submittedName>
</protein>
<feature type="compositionally biased region" description="Polar residues" evidence="1">
    <location>
        <begin position="668"/>
        <end position="689"/>
    </location>
</feature>
<feature type="region of interest" description="Disordered" evidence="1">
    <location>
        <begin position="125"/>
        <end position="538"/>
    </location>
</feature>
<feature type="compositionally biased region" description="Low complexity" evidence="1">
    <location>
        <begin position="618"/>
        <end position="632"/>
    </location>
</feature>
<feature type="compositionally biased region" description="Polar residues" evidence="1">
    <location>
        <begin position="752"/>
        <end position="764"/>
    </location>
</feature>
<feature type="compositionally biased region" description="Polar residues" evidence="1">
    <location>
        <begin position="431"/>
        <end position="445"/>
    </location>
</feature>
<feature type="compositionally biased region" description="Low complexity" evidence="1">
    <location>
        <begin position="812"/>
        <end position="840"/>
    </location>
</feature>
<evidence type="ECO:0000256" key="1">
    <source>
        <dbReference type="SAM" id="MobiDB-lite"/>
    </source>
</evidence>
<feature type="region of interest" description="Disordered" evidence="1">
    <location>
        <begin position="566"/>
        <end position="961"/>
    </location>
</feature>
<feature type="compositionally biased region" description="Polar residues" evidence="1">
    <location>
        <begin position="255"/>
        <end position="266"/>
    </location>
</feature>
<sequence length="1155" mass="121689">MAILGFFSKKSKAKLSNSSQASTSSAVQDDGGSAEGYVFSPPSVTVPTMVNGDDGYTSSNASFVSAASSKKVRLRFSKKALAATSSPLALPHELPPGAHNASTDKLSHTIDTSLNSLPSRTSVFPSFHGSNSSPALARPSAVEGPVPRSQPAQFQTEDLPENSKSRGGLLNWRDRKKSKPDIGSFLPPLDGESFNLKSFRHVLPEPPSDSTRSTSPAQYSPQSLVPPARPRGSSMASTDSSQRISVAAFREAQARRSSTNLTNGGSPSPIIRPVSVTDSLRSASDIAPSRPSRNQHPPQKASASPTLARNVKSTPSRPSAQASSSSDASEEEDSDSDDCSPSRARSSLDRQTTITKRSYQTKSDLGHGAIRSGQSHHRQSTLTRSELGHELTTNMVQPSPSRGPPPSSFQKTEEASVGTRSFSLYRRQRASHSTSELNPSASAQRASVLVEANKRGTLASQRQSISSSDTSDSDSNSDSSDDNAPLSALRKHGGPNGILSRINGASTPTRAARKPLIDLRLTSNPITGKPVQDRSASEKLSLISPTNISGRLSRLTAAAGLGEHAGASASKSEANLSKMTNPKPPYFQDLPKPDSPVSSGTISPPLRTTSPETITPNSRRLSLSPSVSSPESAQNPKQAQIDDHGVRSILASESEAKPPSVAIPNPSPALNSSKSQTLSFVPSTTTPSHTRPGPPKTITPGVRTSSLLYSASSSMSTQSSSPVQTNDLRPIPIRDRRDRNHGFRVVSRPQKSETSPPLLPSTTNDSHKQIRQQPPQSTNFRQSPSSSFGTPSRPQSIMPALNTKPHLAPLQADSASSASTSSASASGKSSSSRAALSSQSPPQRSLVFSGKRQDSPASSTGGSSNGKAPLTPMDGSDCFSPDVRGSGDSPSGSSAGAVPPSALKGGRGHLKRASVSFQEPIDFDREETVRGRRSSSGLTKPEEQVSVEERENRRRDRRRSEAKAAIELGNVINGPGPISNDEDDEDAAILPSMVSRVHPMNPGAGMNINFNNLPMGWQQQSVPSPMSGMGNPAGVNVSINPQQFMMPPVPGTEQAFYVAHQQAMLIAKQAYQYAVAQQAMAAAADEWERGSNVSAFPAPGGMNMNMGMGGYGMGGMHGMNGMWVSPSSVYTPGPRSMYAGSSVGGAMSEAGWGRR</sequence>
<feature type="compositionally biased region" description="Polar residues" evidence="1">
    <location>
        <begin position="596"/>
        <end position="617"/>
    </location>
</feature>
<feature type="compositionally biased region" description="Polar residues" evidence="1">
    <location>
        <begin position="569"/>
        <end position="580"/>
    </location>
</feature>
<feature type="compositionally biased region" description="Polar residues" evidence="1">
    <location>
        <begin position="234"/>
        <end position="244"/>
    </location>
</feature>
<proteinExistence type="predicted"/>
<feature type="compositionally biased region" description="Low complexity" evidence="1">
    <location>
        <begin position="464"/>
        <end position="478"/>
    </location>
</feature>
<feature type="compositionally biased region" description="Polar residues" evidence="1">
    <location>
        <begin position="855"/>
        <end position="866"/>
    </location>
</feature>
<accession>A0A4S4LC46</accession>
<feature type="region of interest" description="Disordered" evidence="1">
    <location>
        <begin position="85"/>
        <end position="104"/>
    </location>
</feature>
<feature type="compositionally biased region" description="Polar residues" evidence="1">
    <location>
        <begin position="208"/>
        <end position="223"/>
    </location>
</feature>
<feature type="compositionally biased region" description="Polar residues" evidence="1">
    <location>
        <begin position="291"/>
        <end position="307"/>
    </location>
</feature>
<reference evidence="2 3" key="1">
    <citation type="submission" date="2019-02" db="EMBL/GenBank/DDBJ databases">
        <title>Genome sequencing of the rare red list fungi Phellinidium pouzarii.</title>
        <authorList>
            <person name="Buettner E."/>
            <person name="Kellner H."/>
        </authorList>
    </citation>
    <scope>NUCLEOTIDE SEQUENCE [LARGE SCALE GENOMIC DNA]</scope>
    <source>
        <strain evidence="2 3">DSM 108285</strain>
    </source>
</reference>
<dbReference type="OrthoDB" id="2687738at2759"/>
<name>A0A4S4LC46_9AGAM</name>
<dbReference type="EMBL" id="SGPK01000067">
    <property type="protein sequence ID" value="THH09332.1"/>
    <property type="molecule type" value="Genomic_DNA"/>
</dbReference>
<feature type="compositionally biased region" description="Polar residues" evidence="1">
    <location>
        <begin position="349"/>
        <end position="363"/>
    </location>
</feature>
<feature type="compositionally biased region" description="Low complexity" evidence="1">
    <location>
        <begin position="313"/>
        <end position="327"/>
    </location>
</feature>
<keyword evidence="3" id="KW-1185">Reference proteome</keyword>
<feature type="compositionally biased region" description="Polar residues" evidence="1">
    <location>
        <begin position="771"/>
        <end position="795"/>
    </location>
</feature>
<feature type="compositionally biased region" description="Low complexity" evidence="1">
    <location>
        <begin position="705"/>
        <end position="721"/>
    </location>
</feature>
<gene>
    <name evidence="2" type="ORF">EW145_g2089</name>
</gene>
<feature type="compositionally biased region" description="Basic and acidic residues" evidence="1">
    <location>
        <begin position="732"/>
        <end position="741"/>
    </location>
</feature>